<gene>
    <name evidence="2" type="ORF">ASPSYDRAFT_94926</name>
</gene>
<feature type="compositionally biased region" description="Basic and acidic residues" evidence="1">
    <location>
        <begin position="26"/>
        <end position="50"/>
    </location>
</feature>
<organism evidence="2 3">
    <name type="scientific">Aspergillus sydowii CBS 593.65</name>
    <dbReference type="NCBI Taxonomy" id="1036612"/>
    <lineage>
        <taxon>Eukaryota</taxon>
        <taxon>Fungi</taxon>
        <taxon>Dikarya</taxon>
        <taxon>Ascomycota</taxon>
        <taxon>Pezizomycotina</taxon>
        <taxon>Eurotiomycetes</taxon>
        <taxon>Eurotiomycetidae</taxon>
        <taxon>Eurotiales</taxon>
        <taxon>Aspergillaceae</taxon>
        <taxon>Aspergillus</taxon>
        <taxon>Aspergillus subgen. Nidulantes</taxon>
    </lineage>
</organism>
<dbReference type="AlphaFoldDB" id="A0A1L9T110"/>
<sequence>MPKDRGTLNTPYLQGAVDPPESPEWLLERSRSQDRRSHPDRLSTEEDPGPRRAAGLVLDRGSSRRPLVPVTQGSARIGGKGSWVDRAAEVRRGQNMRKRICHSAMSDGDRFGSGRGRHPYHHLEDWLVPSERCKKAYWCPANGDVLVDHVQYLLGTRNTEVRLIHGV</sequence>
<dbReference type="GeneID" id="63769121"/>
<evidence type="ECO:0000256" key="1">
    <source>
        <dbReference type="SAM" id="MobiDB-lite"/>
    </source>
</evidence>
<evidence type="ECO:0000313" key="3">
    <source>
        <dbReference type="Proteomes" id="UP000184356"/>
    </source>
</evidence>
<keyword evidence="3" id="KW-1185">Reference proteome</keyword>
<dbReference type="Proteomes" id="UP000184356">
    <property type="component" value="Unassembled WGS sequence"/>
</dbReference>
<protein>
    <submittedName>
        <fullName evidence="2">Uncharacterized protein</fullName>
    </submittedName>
</protein>
<feature type="region of interest" description="Disordered" evidence="1">
    <location>
        <begin position="1"/>
        <end position="79"/>
    </location>
</feature>
<proteinExistence type="predicted"/>
<dbReference type="RefSeq" id="XP_040696903.1">
    <property type="nucleotide sequence ID" value="XM_040853048.1"/>
</dbReference>
<name>A0A1L9T110_9EURO</name>
<accession>A0A1L9T110</accession>
<dbReference type="VEuPathDB" id="FungiDB:ASPSYDRAFT_94926"/>
<dbReference type="EMBL" id="KV878598">
    <property type="protein sequence ID" value="OJJ53097.1"/>
    <property type="molecule type" value="Genomic_DNA"/>
</dbReference>
<reference evidence="3" key="1">
    <citation type="journal article" date="2017" name="Genome Biol.">
        <title>Comparative genomics reveals high biological diversity and specific adaptations in the industrially and medically important fungal genus Aspergillus.</title>
        <authorList>
            <person name="de Vries R.P."/>
            <person name="Riley R."/>
            <person name="Wiebenga A."/>
            <person name="Aguilar-Osorio G."/>
            <person name="Amillis S."/>
            <person name="Uchima C.A."/>
            <person name="Anderluh G."/>
            <person name="Asadollahi M."/>
            <person name="Askin M."/>
            <person name="Barry K."/>
            <person name="Battaglia E."/>
            <person name="Bayram O."/>
            <person name="Benocci T."/>
            <person name="Braus-Stromeyer S.A."/>
            <person name="Caldana C."/>
            <person name="Canovas D."/>
            <person name="Cerqueira G.C."/>
            <person name="Chen F."/>
            <person name="Chen W."/>
            <person name="Choi C."/>
            <person name="Clum A."/>
            <person name="Dos Santos R.A."/>
            <person name="Damasio A.R."/>
            <person name="Diallinas G."/>
            <person name="Emri T."/>
            <person name="Fekete E."/>
            <person name="Flipphi M."/>
            <person name="Freyberg S."/>
            <person name="Gallo A."/>
            <person name="Gournas C."/>
            <person name="Habgood R."/>
            <person name="Hainaut M."/>
            <person name="Harispe M.L."/>
            <person name="Henrissat B."/>
            <person name="Hilden K.S."/>
            <person name="Hope R."/>
            <person name="Hossain A."/>
            <person name="Karabika E."/>
            <person name="Karaffa L."/>
            <person name="Karanyi Z."/>
            <person name="Krasevec N."/>
            <person name="Kuo A."/>
            <person name="Kusch H."/>
            <person name="LaButti K."/>
            <person name="Lagendijk E.L."/>
            <person name="Lapidus A."/>
            <person name="Levasseur A."/>
            <person name="Lindquist E."/>
            <person name="Lipzen A."/>
            <person name="Logrieco A.F."/>
            <person name="MacCabe A."/>
            <person name="Maekelae M.R."/>
            <person name="Malavazi I."/>
            <person name="Melin P."/>
            <person name="Meyer V."/>
            <person name="Mielnichuk N."/>
            <person name="Miskei M."/>
            <person name="Molnar A.P."/>
            <person name="Mule G."/>
            <person name="Ngan C.Y."/>
            <person name="Orejas M."/>
            <person name="Orosz E."/>
            <person name="Ouedraogo J.P."/>
            <person name="Overkamp K.M."/>
            <person name="Park H.-S."/>
            <person name="Perrone G."/>
            <person name="Piumi F."/>
            <person name="Punt P.J."/>
            <person name="Ram A.F."/>
            <person name="Ramon A."/>
            <person name="Rauscher S."/>
            <person name="Record E."/>
            <person name="Riano-Pachon D.M."/>
            <person name="Robert V."/>
            <person name="Roehrig J."/>
            <person name="Ruller R."/>
            <person name="Salamov A."/>
            <person name="Salih N.S."/>
            <person name="Samson R.A."/>
            <person name="Sandor E."/>
            <person name="Sanguinetti M."/>
            <person name="Schuetze T."/>
            <person name="Sepcic K."/>
            <person name="Shelest E."/>
            <person name="Sherlock G."/>
            <person name="Sophianopoulou V."/>
            <person name="Squina F.M."/>
            <person name="Sun H."/>
            <person name="Susca A."/>
            <person name="Todd R.B."/>
            <person name="Tsang A."/>
            <person name="Unkles S.E."/>
            <person name="van de Wiele N."/>
            <person name="van Rossen-Uffink D."/>
            <person name="Oliveira J.V."/>
            <person name="Vesth T.C."/>
            <person name="Visser J."/>
            <person name="Yu J.-H."/>
            <person name="Zhou M."/>
            <person name="Andersen M.R."/>
            <person name="Archer D.B."/>
            <person name="Baker S.E."/>
            <person name="Benoit I."/>
            <person name="Brakhage A.A."/>
            <person name="Braus G.H."/>
            <person name="Fischer R."/>
            <person name="Frisvad J.C."/>
            <person name="Goldman G.H."/>
            <person name="Houbraken J."/>
            <person name="Oakley B."/>
            <person name="Pocsi I."/>
            <person name="Scazzocchio C."/>
            <person name="Seiboth B."/>
            <person name="vanKuyk P.A."/>
            <person name="Wortman J."/>
            <person name="Dyer P.S."/>
            <person name="Grigoriev I.V."/>
        </authorList>
    </citation>
    <scope>NUCLEOTIDE SEQUENCE [LARGE SCALE GENOMIC DNA]</scope>
    <source>
        <strain evidence="3">CBS 593.65</strain>
    </source>
</reference>
<evidence type="ECO:0000313" key="2">
    <source>
        <dbReference type="EMBL" id="OJJ53097.1"/>
    </source>
</evidence>